<name>A0A9J6BWF9_POLVA</name>
<keyword evidence="3" id="KW-1185">Reference proteome</keyword>
<dbReference type="InterPro" id="IPR046341">
    <property type="entry name" value="SET_dom_sf"/>
</dbReference>
<proteinExistence type="predicted"/>
<dbReference type="EMBL" id="JADBJN010000002">
    <property type="protein sequence ID" value="KAG5674228.1"/>
    <property type="molecule type" value="Genomic_DNA"/>
</dbReference>
<dbReference type="GO" id="GO:0008170">
    <property type="term" value="F:N-methyltransferase activity"/>
    <property type="evidence" value="ECO:0007669"/>
    <property type="project" value="UniProtKB-ARBA"/>
</dbReference>
<reference evidence="2" key="1">
    <citation type="submission" date="2021-03" db="EMBL/GenBank/DDBJ databases">
        <title>Chromosome level genome of the anhydrobiotic midge Polypedilum vanderplanki.</title>
        <authorList>
            <person name="Yoshida Y."/>
            <person name="Kikawada T."/>
            <person name="Gusev O."/>
        </authorList>
    </citation>
    <scope>NUCLEOTIDE SEQUENCE</scope>
    <source>
        <strain evidence="2">NIAS01</strain>
        <tissue evidence="2">Whole body or cell culture</tissue>
    </source>
</reference>
<sequence length="486" mass="55970">MDPYVIEKNSQFGRFLIASRDLKSGEYLFEDLPFAVGPKARTYCCCLECYCPVDGTASGTRCENCSWPLCNECSKLSEFSAHKRECEIFREAKCKFFNLPDANATCMQLDCITPLRVLLEREINMERWKNEVEPMEDHREKRINSNAWKEDQQNIVGYLLGPCKLGQRGITAELIHKVIGVLEVNAFEAKTINSNSVRCLFTKLAISSHSCIPNTTHAIHPSDNFRMHVRATVAIEKGSQLFSCYTYTQNGTLDRQQHLMEGKYFQCHCERCLDPTELGTHFSSMKCSSCLFGDVLSSNPLDSEANWICNKCSQENSAETIKESLKALQDEVKCTKSVEFLESSLEEYEGILNPNHYIMMSMKSSLVDAYGHLKGFQYHELPELYLRRKIDLCEDLLSILDIFEKGKSRARAMMLYELHTPMVLFAKSQFEIDNLTEEEYFKHLLRAREILNESREILEWEDESICVLKKYAKLSLEYLDKLINKA</sequence>
<dbReference type="InterPro" id="IPR001214">
    <property type="entry name" value="SET_dom"/>
</dbReference>
<dbReference type="SUPFAM" id="SSF82199">
    <property type="entry name" value="SET domain"/>
    <property type="match status" value="1"/>
</dbReference>
<evidence type="ECO:0000259" key="1">
    <source>
        <dbReference type="PROSITE" id="PS50280"/>
    </source>
</evidence>
<dbReference type="CDD" id="cd20071">
    <property type="entry name" value="SET_SMYD"/>
    <property type="match status" value="1"/>
</dbReference>
<evidence type="ECO:0000313" key="2">
    <source>
        <dbReference type="EMBL" id="KAG5674228.1"/>
    </source>
</evidence>
<dbReference type="Gene3D" id="2.170.270.10">
    <property type="entry name" value="SET domain"/>
    <property type="match status" value="1"/>
</dbReference>
<organism evidence="2 3">
    <name type="scientific">Polypedilum vanderplanki</name>
    <name type="common">Sleeping chironomid midge</name>
    <dbReference type="NCBI Taxonomy" id="319348"/>
    <lineage>
        <taxon>Eukaryota</taxon>
        <taxon>Metazoa</taxon>
        <taxon>Ecdysozoa</taxon>
        <taxon>Arthropoda</taxon>
        <taxon>Hexapoda</taxon>
        <taxon>Insecta</taxon>
        <taxon>Pterygota</taxon>
        <taxon>Neoptera</taxon>
        <taxon>Endopterygota</taxon>
        <taxon>Diptera</taxon>
        <taxon>Nematocera</taxon>
        <taxon>Chironomoidea</taxon>
        <taxon>Chironomidae</taxon>
        <taxon>Chironominae</taxon>
        <taxon>Polypedilum</taxon>
        <taxon>Polypedilum</taxon>
    </lineage>
</organism>
<evidence type="ECO:0000313" key="3">
    <source>
        <dbReference type="Proteomes" id="UP001107558"/>
    </source>
</evidence>
<dbReference type="Gene3D" id="6.10.140.2220">
    <property type="match status" value="1"/>
</dbReference>
<gene>
    <name evidence="2" type="ORF">PVAND_004208</name>
</gene>
<dbReference type="PANTHER" id="PTHR46455">
    <property type="entry name" value="SET AND MYND DOMAIN CONTAINING, ARTHROPOD-SPECIFIC, MEMBER 4, ISOFORM A"/>
    <property type="match status" value="1"/>
</dbReference>
<dbReference type="InterPro" id="IPR053010">
    <property type="entry name" value="SET_SmydA-8"/>
</dbReference>
<feature type="domain" description="SET" evidence="1">
    <location>
        <begin position="1"/>
        <end position="246"/>
    </location>
</feature>
<accession>A0A9J6BWF9</accession>
<dbReference type="Proteomes" id="UP001107558">
    <property type="component" value="Chromosome 2"/>
</dbReference>
<dbReference type="AlphaFoldDB" id="A0A9J6BWF9"/>
<dbReference type="Pfam" id="PF00856">
    <property type="entry name" value="SET"/>
    <property type="match status" value="1"/>
</dbReference>
<dbReference type="PANTHER" id="PTHR46455:SF7">
    <property type="entry name" value="RE12806P"/>
    <property type="match status" value="1"/>
</dbReference>
<dbReference type="GO" id="GO:0008276">
    <property type="term" value="F:protein methyltransferase activity"/>
    <property type="evidence" value="ECO:0007669"/>
    <property type="project" value="UniProtKB-ARBA"/>
</dbReference>
<dbReference type="GO" id="GO:0008757">
    <property type="term" value="F:S-adenosylmethionine-dependent methyltransferase activity"/>
    <property type="evidence" value="ECO:0007669"/>
    <property type="project" value="UniProtKB-ARBA"/>
</dbReference>
<dbReference type="Gene3D" id="1.10.220.160">
    <property type="match status" value="1"/>
</dbReference>
<dbReference type="PROSITE" id="PS50280">
    <property type="entry name" value="SET"/>
    <property type="match status" value="1"/>
</dbReference>
<protein>
    <recommendedName>
        <fullName evidence="1">SET domain-containing protein</fullName>
    </recommendedName>
</protein>
<comment type="caution">
    <text evidence="2">The sequence shown here is derived from an EMBL/GenBank/DDBJ whole genome shotgun (WGS) entry which is preliminary data.</text>
</comment>
<dbReference type="OrthoDB" id="265717at2759"/>